<dbReference type="InterPro" id="IPR015813">
    <property type="entry name" value="Pyrv/PenolPyrv_kinase-like_dom"/>
</dbReference>
<organism evidence="6 7">
    <name type="scientific">Geomicrobium sediminis</name>
    <dbReference type="NCBI Taxonomy" id="1347788"/>
    <lineage>
        <taxon>Bacteria</taxon>
        <taxon>Bacillati</taxon>
        <taxon>Bacillota</taxon>
        <taxon>Bacilli</taxon>
        <taxon>Bacillales</taxon>
        <taxon>Geomicrobium</taxon>
    </lineage>
</organism>
<feature type="binding site" evidence="5">
    <location>
        <position position="114"/>
    </location>
    <ligand>
        <name>Mg(2+)</name>
        <dbReference type="ChEBI" id="CHEBI:18420"/>
    </ligand>
</feature>
<comment type="subunit">
    <text evidence="2 5">Homodecamer; pentamer of dimers.</text>
</comment>
<protein>
    <recommendedName>
        <fullName evidence="5">3-methyl-2-oxobutanoate hydroxymethyltransferase</fullName>
        <ecNumber evidence="5">2.1.2.11</ecNumber>
    </recommendedName>
    <alternativeName>
        <fullName evidence="5">Ketopantoate hydroxymethyltransferase</fullName>
        <shortName evidence="5">KPHMT</shortName>
    </alternativeName>
</protein>
<gene>
    <name evidence="5" type="primary">panB</name>
    <name evidence="6" type="ORF">JOD17_002595</name>
</gene>
<sequence length="274" mass="29799">MKQTVDFLKMKRNQEMITMVTAYDAPTAKIVEDAAIDLILVGDSLGMVVHGHQGTQPVTLDDMLLHTKAVARGAKQTFIVGDLPFMTYHRSIEDTVTNATTLVQTGGAHAVKLEGCTGLILDSIERLTSGGIAVMGHLGLTPQSSTVLGGFKVQGRGEQERTKLIEDAKRIEASGAFALVVECIPESLTKELKDILAIPVIGIGAGKADGQVLVFHDLVGLTTGYIPKFAKTYANVHDVMLQAVEQYRDDVKRELFPDERYTFKDVKKERSTSV</sequence>
<evidence type="ECO:0000256" key="4">
    <source>
        <dbReference type="ARBA" id="ARBA00022679"/>
    </source>
</evidence>
<comment type="cofactor">
    <cofactor evidence="5">
        <name>Mg(2+)</name>
        <dbReference type="ChEBI" id="CHEBI:18420"/>
    </cofactor>
    <text evidence="5">Binds 1 Mg(2+) ion per subunit.</text>
</comment>
<reference evidence="6 7" key="1">
    <citation type="submission" date="2021-01" db="EMBL/GenBank/DDBJ databases">
        <title>Genomic Encyclopedia of Type Strains, Phase IV (KMG-IV): sequencing the most valuable type-strain genomes for metagenomic binning, comparative biology and taxonomic classification.</title>
        <authorList>
            <person name="Goeker M."/>
        </authorList>
    </citation>
    <scope>NUCLEOTIDE SEQUENCE [LARGE SCALE GENOMIC DNA]</scope>
    <source>
        <strain evidence="6 7">DSM 25540</strain>
    </source>
</reference>
<evidence type="ECO:0000313" key="6">
    <source>
        <dbReference type="EMBL" id="MBM7633501.1"/>
    </source>
</evidence>
<keyword evidence="5" id="KW-0963">Cytoplasm</keyword>
<keyword evidence="4 5" id="KW-0808">Transferase</keyword>
<dbReference type="Proteomes" id="UP000741863">
    <property type="component" value="Unassembled WGS sequence"/>
</dbReference>
<keyword evidence="7" id="KW-1185">Reference proteome</keyword>
<dbReference type="Gene3D" id="3.20.20.60">
    <property type="entry name" value="Phosphoenolpyruvate-binding domains"/>
    <property type="match status" value="1"/>
</dbReference>
<comment type="subcellular location">
    <subcellularLocation>
        <location evidence="5">Cytoplasm</location>
    </subcellularLocation>
</comment>
<dbReference type="HAMAP" id="MF_00156">
    <property type="entry name" value="PanB"/>
    <property type="match status" value="1"/>
</dbReference>
<keyword evidence="5" id="KW-0479">Metal-binding</keyword>
<dbReference type="PANTHER" id="PTHR20881:SF0">
    <property type="entry name" value="3-METHYL-2-OXOBUTANOATE HYDROXYMETHYLTRANSFERASE"/>
    <property type="match status" value="1"/>
</dbReference>
<evidence type="ECO:0000313" key="7">
    <source>
        <dbReference type="Proteomes" id="UP000741863"/>
    </source>
</evidence>
<feature type="binding site" evidence="5">
    <location>
        <position position="43"/>
    </location>
    <ligand>
        <name>Mg(2+)</name>
        <dbReference type="ChEBI" id="CHEBI:18420"/>
    </ligand>
</feature>
<dbReference type="InterPro" id="IPR040442">
    <property type="entry name" value="Pyrv_kinase-like_dom_sf"/>
</dbReference>
<comment type="similarity">
    <text evidence="1 5">Belongs to the PanB family.</text>
</comment>
<keyword evidence="5" id="KW-0460">Magnesium</keyword>
<evidence type="ECO:0000256" key="2">
    <source>
        <dbReference type="ARBA" id="ARBA00011424"/>
    </source>
</evidence>
<comment type="caution">
    <text evidence="6">The sequence shown here is derived from an EMBL/GenBank/DDBJ whole genome shotgun (WGS) entry which is preliminary data.</text>
</comment>
<feature type="binding site" evidence="5">
    <location>
        <position position="112"/>
    </location>
    <ligand>
        <name>3-methyl-2-oxobutanoate</name>
        <dbReference type="ChEBI" id="CHEBI:11851"/>
    </ligand>
</feature>
<evidence type="ECO:0000256" key="3">
    <source>
        <dbReference type="ARBA" id="ARBA00022655"/>
    </source>
</evidence>
<dbReference type="GO" id="GO:0003864">
    <property type="term" value="F:3-methyl-2-oxobutanoate hydroxymethyltransferase activity"/>
    <property type="evidence" value="ECO:0007669"/>
    <property type="project" value="UniProtKB-EC"/>
</dbReference>
<dbReference type="NCBIfam" id="NF001452">
    <property type="entry name" value="PRK00311.1"/>
    <property type="match status" value="1"/>
</dbReference>
<feature type="binding site" evidence="5">
    <location>
        <position position="82"/>
    </location>
    <ligand>
        <name>3-methyl-2-oxobutanoate</name>
        <dbReference type="ChEBI" id="CHEBI:11851"/>
    </ligand>
</feature>
<accession>A0ABS2PEV4</accession>
<dbReference type="Pfam" id="PF02548">
    <property type="entry name" value="Pantoate_transf"/>
    <property type="match status" value="1"/>
</dbReference>
<dbReference type="NCBIfam" id="TIGR00222">
    <property type="entry name" value="panB"/>
    <property type="match status" value="1"/>
</dbReference>
<dbReference type="PANTHER" id="PTHR20881">
    <property type="entry name" value="3-METHYL-2-OXOBUTANOATE HYDROXYMETHYLTRANSFERASE"/>
    <property type="match status" value="1"/>
</dbReference>
<dbReference type="EC" id="2.1.2.11" evidence="5"/>
<proteinExistence type="inferred from homology"/>
<dbReference type="EMBL" id="JAFBEC010000007">
    <property type="protein sequence ID" value="MBM7633501.1"/>
    <property type="molecule type" value="Genomic_DNA"/>
</dbReference>
<feature type="binding site" evidence="5">
    <location>
        <begin position="43"/>
        <end position="44"/>
    </location>
    <ligand>
        <name>3-methyl-2-oxobutanoate</name>
        <dbReference type="ChEBI" id="CHEBI:11851"/>
    </ligand>
</feature>
<dbReference type="PIRSF" id="PIRSF000388">
    <property type="entry name" value="Pantoate_hydroxy_MeTrfase"/>
    <property type="match status" value="1"/>
</dbReference>
<feature type="binding site" evidence="5">
    <location>
        <position position="82"/>
    </location>
    <ligand>
        <name>Mg(2+)</name>
        <dbReference type="ChEBI" id="CHEBI:18420"/>
    </ligand>
</feature>
<name>A0ABS2PEV4_9BACL</name>
<dbReference type="SUPFAM" id="SSF51621">
    <property type="entry name" value="Phosphoenolpyruvate/pyruvate domain"/>
    <property type="match status" value="1"/>
</dbReference>
<evidence type="ECO:0000256" key="5">
    <source>
        <dbReference type="HAMAP-Rule" id="MF_00156"/>
    </source>
</evidence>
<comment type="pathway">
    <text evidence="5">Cofactor biosynthesis; (R)-pantothenate biosynthesis; (R)-pantoate from 3-methyl-2-oxobutanoate: step 1/2.</text>
</comment>
<keyword evidence="3 5" id="KW-0566">Pantothenate biosynthesis</keyword>
<dbReference type="InterPro" id="IPR003700">
    <property type="entry name" value="Pantoate_hydroxy_MeTrfase"/>
</dbReference>
<comment type="function">
    <text evidence="5">Catalyzes the reversible reaction in which hydroxymethyl group from 5,10-methylenetetrahydrofolate is transferred onto alpha-ketoisovalerate to form ketopantoate.</text>
</comment>
<comment type="catalytic activity">
    <reaction evidence="5">
        <text>(6R)-5,10-methylene-5,6,7,8-tetrahydrofolate + 3-methyl-2-oxobutanoate + H2O = 2-dehydropantoate + (6S)-5,6,7,8-tetrahydrofolate</text>
        <dbReference type="Rhea" id="RHEA:11824"/>
        <dbReference type="ChEBI" id="CHEBI:11561"/>
        <dbReference type="ChEBI" id="CHEBI:11851"/>
        <dbReference type="ChEBI" id="CHEBI:15377"/>
        <dbReference type="ChEBI" id="CHEBI:15636"/>
        <dbReference type="ChEBI" id="CHEBI:57453"/>
        <dbReference type="EC" id="2.1.2.11"/>
    </reaction>
</comment>
<evidence type="ECO:0000256" key="1">
    <source>
        <dbReference type="ARBA" id="ARBA00008676"/>
    </source>
</evidence>
<dbReference type="RefSeq" id="WP_204698189.1">
    <property type="nucleotide sequence ID" value="NZ_JAFBEC010000007.1"/>
</dbReference>
<feature type="active site" description="Proton acceptor" evidence="5">
    <location>
        <position position="182"/>
    </location>
</feature>
<dbReference type="CDD" id="cd06557">
    <property type="entry name" value="KPHMT-like"/>
    <property type="match status" value="1"/>
</dbReference>